<sequence>MLGGLHLIAWNFDFPTETEKILWRVASLALAGSPLAMLGLMGLGTVVNHLNPGWVKDRAKAVVDAIGISVWILGVVSRLLLVALMLASLRALPCSAHQTVSWTAYIPHL</sequence>
<comment type="caution">
    <text evidence="2">The sequence shown here is derived from an EMBL/GenBank/DDBJ whole genome shotgun (WGS) entry which is preliminary data.</text>
</comment>
<dbReference type="Proteomes" id="UP001194468">
    <property type="component" value="Unassembled WGS sequence"/>
</dbReference>
<dbReference type="EMBL" id="WHUW01000003">
    <property type="protein sequence ID" value="KAF8449414.1"/>
    <property type="molecule type" value="Genomic_DNA"/>
</dbReference>
<protein>
    <submittedName>
        <fullName evidence="2">Uncharacterized protein</fullName>
    </submittedName>
</protein>
<evidence type="ECO:0000313" key="3">
    <source>
        <dbReference type="Proteomes" id="UP001194468"/>
    </source>
</evidence>
<organism evidence="2 3">
    <name type="scientific">Boletus edulis BED1</name>
    <dbReference type="NCBI Taxonomy" id="1328754"/>
    <lineage>
        <taxon>Eukaryota</taxon>
        <taxon>Fungi</taxon>
        <taxon>Dikarya</taxon>
        <taxon>Basidiomycota</taxon>
        <taxon>Agaricomycotina</taxon>
        <taxon>Agaricomycetes</taxon>
        <taxon>Agaricomycetidae</taxon>
        <taxon>Boletales</taxon>
        <taxon>Boletineae</taxon>
        <taxon>Boletaceae</taxon>
        <taxon>Boletoideae</taxon>
        <taxon>Boletus</taxon>
    </lineage>
</organism>
<evidence type="ECO:0000313" key="2">
    <source>
        <dbReference type="EMBL" id="KAF8449414.1"/>
    </source>
</evidence>
<name>A0AAD4GKI0_BOLED</name>
<keyword evidence="1" id="KW-1133">Transmembrane helix</keyword>
<dbReference type="PANTHER" id="PTHR35043:SF7">
    <property type="entry name" value="TRANSCRIPTION FACTOR DOMAIN-CONTAINING PROTEIN"/>
    <property type="match status" value="1"/>
</dbReference>
<dbReference type="PANTHER" id="PTHR35043">
    <property type="entry name" value="TRANSCRIPTION FACTOR DOMAIN-CONTAINING PROTEIN"/>
    <property type="match status" value="1"/>
</dbReference>
<keyword evidence="1" id="KW-0472">Membrane</keyword>
<accession>A0AAD4GKI0</accession>
<reference evidence="2" key="2">
    <citation type="journal article" date="2020" name="Nat. Commun.">
        <title>Large-scale genome sequencing of mycorrhizal fungi provides insights into the early evolution of symbiotic traits.</title>
        <authorList>
            <person name="Miyauchi S."/>
            <person name="Kiss E."/>
            <person name="Kuo A."/>
            <person name="Drula E."/>
            <person name="Kohler A."/>
            <person name="Sanchez-Garcia M."/>
            <person name="Morin E."/>
            <person name="Andreopoulos B."/>
            <person name="Barry K.W."/>
            <person name="Bonito G."/>
            <person name="Buee M."/>
            <person name="Carver A."/>
            <person name="Chen C."/>
            <person name="Cichocki N."/>
            <person name="Clum A."/>
            <person name="Culley D."/>
            <person name="Crous P.W."/>
            <person name="Fauchery L."/>
            <person name="Girlanda M."/>
            <person name="Hayes R.D."/>
            <person name="Keri Z."/>
            <person name="LaButti K."/>
            <person name="Lipzen A."/>
            <person name="Lombard V."/>
            <person name="Magnuson J."/>
            <person name="Maillard F."/>
            <person name="Murat C."/>
            <person name="Nolan M."/>
            <person name="Ohm R.A."/>
            <person name="Pangilinan J."/>
            <person name="Pereira M.F."/>
            <person name="Perotto S."/>
            <person name="Peter M."/>
            <person name="Pfister S."/>
            <person name="Riley R."/>
            <person name="Sitrit Y."/>
            <person name="Stielow J.B."/>
            <person name="Szollosi G."/>
            <person name="Zifcakova L."/>
            <person name="Stursova M."/>
            <person name="Spatafora J.W."/>
            <person name="Tedersoo L."/>
            <person name="Vaario L.M."/>
            <person name="Yamada A."/>
            <person name="Yan M."/>
            <person name="Wang P."/>
            <person name="Xu J."/>
            <person name="Bruns T."/>
            <person name="Baldrian P."/>
            <person name="Vilgalys R."/>
            <person name="Dunand C."/>
            <person name="Henrissat B."/>
            <person name="Grigoriev I.V."/>
            <person name="Hibbett D."/>
            <person name="Nagy L.G."/>
            <person name="Martin F.M."/>
        </authorList>
    </citation>
    <scope>NUCLEOTIDE SEQUENCE</scope>
    <source>
        <strain evidence="2">BED1</strain>
    </source>
</reference>
<feature type="transmembrane region" description="Helical" evidence="1">
    <location>
        <begin position="66"/>
        <end position="87"/>
    </location>
</feature>
<keyword evidence="3" id="KW-1185">Reference proteome</keyword>
<reference evidence="2" key="1">
    <citation type="submission" date="2019-10" db="EMBL/GenBank/DDBJ databases">
        <authorList>
            <consortium name="DOE Joint Genome Institute"/>
            <person name="Kuo A."/>
            <person name="Miyauchi S."/>
            <person name="Kiss E."/>
            <person name="Drula E."/>
            <person name="Kohler A."/>
            <person name="Sanchez-Garcia M."/>
            <person name="Andreopoulos B."/>
            <person name="Barry K.W."/>
            <person name="Bonito G."/>
            <person name="Buee M."/>
            <person name="Carver A."/>
            <person name="Chen C."/>
            <person name="Cichocki N."/>
            <person name="Clum A."/>
            <person name="Culley D."/>
            <person name="Crous P.W."/>
            <person name="Fauchery L."/>
            <person name="Girlanda M."/>
            <person name="Hayes R."/>
            <person name="Keri Z."/>
            <person name="LaButti K."/>
            <person name="Lipzen A."/>
            <person name="Lombard V."/>
            <person name="Magnuson J."/>
            <person name="Maillard F."/>
            <person name="Morin E."/>
            <person name="Murat C."/>
            <person name="Nolan M."/>
            <person name="Ohm R."/>
            <person name="Pangilinan J."/>
            <person name="Pereira M."/>
            <person name="Perotto S."/>
            <person name="Peter M."/>
            <person name="Riley R."/>
            <person name="Sitrit Y."/>
            <person name="Stielow B."/>
            <person name="Szollosi G."/>
            <person name="Zifcakova L."/>
            <person name="Stursova M."/>
            <person name="Spatafora J.W."/>
            <person name="Tedersoo L."/>
            <person name="Vaario L.-M."/>
            <person name="Yamada A."/>
            <person name="Yan M."/>
            <person name="Wang P."/>
            <person name="Xu J."/>
            <person name="Bruns T."/>
            <person name="Baldrian P."/>
            <person name="Vilgalys R."/>
            <person name="Henrissat B."/>
            <person name="Grigoriev I.V."/>
            <person name="Hibbett D."/>
            <person name="Nagy L.G."/>
            <person name="Martin F.M."/>
        </authorList>
    </citation>
    <scope>NUCLEOTIDE SEQUENCE</scope>
    <source>
        <strain evidence="2">BED1</strain>
    </source>
</reference>
<gene>
    <name evidence="2" type="ORF">L210DRAFT_2663264</name>
</gene>
<proteinExistence type="predicted"/>
<dbReference type="AlphaFoldDB" id="A0AAD4GKI0"/>
<keyword evidence="1" id="KW-0812">Transmembrane</keyword>
<feature type="transmembrane region" description="Helical" evidence="1">
    <location>
        <begin position="21"/>
        <end position="46"/>
    </location>
</feature>
<evidence type="ECO:0000256" key="1">
    <source>
        <dbReference type="SAM" id="Phobius"/>
    </source>
</evidence>